<name>A0AAV9XRK2_9PEZI</name>
<evidence type="ECO:0000256" key="2">
    <source>
        <dbReference type="ARBA" id="ARBA00022705"/>
    </source>
</evidence>
<dbReference type="GO" id="GO:0000775">
    <property type="term" value="C:chromosome, centromeric region"/>
    <property type="evidence" value="ECO:0007669"/>
    <property type="project" value="TreeGrafter"/>
</dbReference>
<keyword evidence="5" id="KW-1185">Reference proteome</keyword>
<gene>
    <name evidence="4" type="ORF">TWF694_001360</name>
</gene>
<dbReference type="Pfam" id="PF09724">
    <property type="entry name" value="Dcc1"/>
    <property type="match status" value="1"/>
</dbReference>
<protein>
    <recommendedName>
        <fullName evidence="6">Sister chromatid cohesion protein Dcc1</fullName>
    </recommendedName>
</protein>
<comment type="caution">
    <text evidence="4">The sequence shown here is derived from an EMBL/GenBank/DDBJ whole genome shotgun (WGS) entry which is preliminary data.</text>
</comment>
<dbReference type="InterPro" id="IPR019128">
    <property type="entry name" value="Dcc1"/>
</dbReference>
<evidence type="ECO:0000313" key="5">
    <source>
        <dbReference type="Proteomes" id="UP001365542"/>
    </source>
</evidence>
<organism evidence="4 5">
    <name type="scientific">Orbilia ellipsospora</name>
    <dbReference type="NCBI Taxonomy" id="2528407"/>
    <lineage>
        <taxon>Eukaryota</taxon>
        <taxon>Fungi</taxon>
        <taxon>Dikarya</taxon>
        <taxon>Ascomycota</taxon>
        <taxon>Pezizomycotina</taxon>
        <taxon>Orbiliomycetes</taxon>
        <taxon>Orbiliales</taxon>
        <taxon>Orbiliaceae</taxon>
        <taxon>Orbilia</taxon>
    </lineage>
</organism>
<dbReference type="EMBL" id="JAVHJO010000001">
    <property type="protein sequence ID" value="KAK6544673.1"/>
    <property type="molecule type" value="Genomic_DNA"/>
</dbReference>
<comment type="similarity">
    <text evidence="1">Belongs to the DCC1 family.</text>
</comment>
<reference evidence="4 5" key="1">
    <citation type="submission" date="2019-10" db="EMBL/GenBank/DDBJ databases">
        <authorList>
            <person name="Palmer J.M."/>
        </authorList>
    </citation>
    <scope>NUCLEOTIDE SEQUENCE [LARGE SCALE GENOMIC DNA]</scope>
    <source>
        <strain evidence="4 5">TWF694</strain>
    </source>
</reference>
<evidence type="ECO:0008006" key="6">
    <source>
        <dbReference type="Google" id="ProtNLM"/>
    </source>
</evidence>
<dbReference type="AlphaFoldDB" id="A0AAV9XRK2"/>
<dbReference type="GO" id="GO:0006260">
    <property type="term" value="P:DNA replication"/>
    <property type="evidence" value="ECO:0007669"/>
    <property type="project" value="UniProtKB-KW"/>
</dbReference>
<evidence type="ECO:0000256" key="1">
    <source>
        <dbReference type="ARBA" id="ARBA00007017"/>
    </source>
</evidence>
<dbReference type="PANTHER" id="PTHR13395:SF6">
    <property type="entry name" value="SISTER CHROMATID COHESION PROTEIN DCC1"/>
    <property type="match status" value="1"/>
</dbReference>
<feature type="compositionally biased region" description="Basic residues" evidence="3">
    <location>
        <begin position="359"/>
        <end position="374"/>
    </location>
</feature>
<dbReference type="Proteomes" id="UP001365542">
    <property type="component" value="Unassembled WGS sequence"/>
</dbReference>
<dbReference type="PANTHER" id="PTHR13395">
    <property type="entry name" value="SISTER CHROMATID COHESION PROTEIN DCC1-RELATED"/>
    <property type="match status" value="1"/>
</dbReference>
<sequence>MSTQDTSKAIPLAFAHEQSPVRLLELPPSLVSLIENSTFKGSSPILKIKASTPIPTDGSAAPNHPPPFAVLTTATETFSIRSVHSSNSIFILKPAMIPTLSSSQEDQDSDTEMSDFKIPSPLKPGVLVTSTCASHLELIPSKPDTELLLHSLLTEYISPAHTLQRLSEAPTKTQLVKDTPVSDAEFTQGWIDASCFEIDGHAVRLTPASCLQLFKTIINIMYAVAGSESQWRNEGIGMDEVMDAIKEDGELDEWPTDALRAVVRGSWELKKDLDGSLGYSFNAPHAARWVGKHVLIANPDKSFTESEFLNVWKDNVSADCADLLDLKILDGFYTQSALGVVRYVHGSAAAEASSSAASSKKKKWHEKFAAGKKR</sequence>
<keyword evidence="2" id="KW-0235">DNA replication</keyword>
<proteinExistence type="inferred from homology"/>
<dbReference type="GO" id="GO:0031390">
    <property type="term" value="C:Ctf18 RFC-like complex"/>
    <property type="evidence" value="ECO:0007669"/>
    <property type="project" value="InterPro"/>
</dbReference>
<dbReference type="GO" id="GO:0000785">
    <property type="term" value="C:chromatin"/>
    <property type="evidence" value="ECO:0007669"/>
    <property type="project" value="TreeGrafter"/>
</dbReference>
<feature type="region of interest" description="Disordered" evidence="3">
    <location>
        <begin position="353"/>
        <end position="374"/>
    </location>
</feature>
<evidence type="ECO:0000256" key="3">
    <source>
        <dbReference type="SAM" id="MobiDB-lite"/>
    </source>
</evidence>
<accession>A0AAV9XRK2</accession>
<dbReference type="GO" id="GO:0034088">
    <property type="term" value="P:maintenance of mitotic sister chromatid cohesion"/>
    <property type="evidence" value="ECO:0007669"/>
    <property type="project" value="TreeGrafter"/>
</dbReference>
<evidence type="ECO:0000313" key="4">
    <source>
        <dbReference type="EMBL" id="KAK6544673.1"/>
    </source>
</evidence>